<dbReference type="PRINTS" id="PR00245">
    <property type="entry name" value="OLFACTORYR"/>
</dbReference>
<dbReference type="PANTHER" id="PTHR48002">
    <property type="entry name" value="OLFACTORY RECEPTOR"/>
    <property type="match status" value="1"/>
</dbReference>
<feature type="transmembrane region" description="Helical" evidence="12">
    <location>
        <begin position="25"/>
        <end position="50"/>
    </location>
</feature>
<keyword evidence="8" id="KW-1015">Disulfide bond</keyword>
<keyword evidence="12" id="KW-0552">Olfaction</keyword>
<evidence type="ECO:0000256" key="2">
    <source>
        <dbReference type="ARBA" id="ARBA00004141"/>
    </source>
</evidence>
<dbReference type="GeneTree" id="ENSGT00940000163550"/>
<dbReference type="SMR" id="A0A3Q1N6N4"/>
<keyword evidence="4 11" id="KW-0812">Transmembrane</keyword>
<dbReference type="FunFam" id="1.20.1070.10:FF:000012">
    <property type="entry name" value="Olfactory receptor"/>
    <property type="match status" value="1"/>
</dbReference>
<evidence type="ECO:0000256" key="6">
    <source>
        <dbReference type="ARBA" id="ARBA00023040"/>
    </source>
</evidence>
<keyword evidence="5 12" id="KW-1133">Transmembrane helix</keyword>
<keyword evidence="15" id="KW-1185">Reference proteome</keyword>
<dbReference type="InterPro" id="IPR000725">
    <property type="entry name" value="Olfact_rcpt"/>
</dbReference>
<dbReference type="SUPFAM" id="SSF81321">
    <property type="entry name" value="Family A G protein-coupled receptor-like"/>
    <property type="match status" value="1"/>
</dbReference>
<comment type="similarity">
    <text evidence="3 11">Belongs to the G-protein coupled receptor 1 family.</text>
</comment>
<dbReference type="GeneID" id="787306"/>
<dbReference type="GO" id="GO:0005886">
    <property type="term" value="C:plasma membrane"/>
    <property type="evidence" value="ECO:0000318"/>
    <property type="project" value="GO_Central"/>
</dbReference>
<dbReference type="GO" id="GO:0004984">
    <property type="term" value="F:olfactory receptor activity"/>
    <property type="evidence" value="ECO:0000318"/>
    <property type="project" value="GO_Central"/>
</dbReference>
<dbReference type="PROSITE" id="PS50262">
    <property type="entry name" value="G_PROTEIN_RECEP_F1_2"/>
    <property type="match status" value="1"/>
</dbReference>
<name>A0A3Q1N6N4_BOVIN</name>
<reference evidence="14" key="1">
    <citation type="submission" date="2018-03" db="EMBL/GenBank/DDBJ databases">
        <title>ARS-UCD1.2.</title>
        <authorList>
            <person name="Rosen B.D."/>
            <person name="Bickhart D.M."/>
            <person name="Koren S."/>
            <person name="Schnabel R.D."/>
            <person name="Hall R."/>
            <person name="Zimin A."/>
            <person name="Dreischer C."/>
            <person name="Schultheiss S."/>
            <person name="Schroeder S.G."/>
            <person name="Elsik C.G."/>
            <person name="Couldrey C."/>
            <person name="Liu G.E."/>
            <person name="Van Tassell C.P."/>
            <person name="Phillippy A.M."/>
            <person name="Smith T.P.L."/>
            <person name="Medrano J.F."/>
        </authorList>
    </citation>
    <scope>NUCLEOTIDE SEQUENCE [LARGE SCALE GENOMIC DNA]</scope>
    <source>
        <strain evidence="14">Hereford</strain>
    </source>
</reference>
<feature type="transmembrane region" description="Helical" evidence="12">
    <location>
        <begin position="205"/>
        <end position="223"/>
    </location>
</feature>
<feature type="transmembrane region" description="Helical" evidence="12">
    <location>
        <begin position="244"/>
        <end position="264"/>
    </location>
</feature>
<dbReference type="KEGG" id="bta:787306"/>
<dbReference type="Proteomes" id="UP000009136">
    <property type="component" value="Chromosome 10"/>
</dbReference>
<accession>A0A3Q1N6N4</accession>
<dbReference type="CTD" id="258391"/>
<organism evidence="14 15">
    <name type="scientific">Bos taurus</name>
    <name type="common">Bovine</name>
    <dbReference type="NCBI Taxonomy" id="9913"/>
    <lineage>
        <taxon>Eukaryota</taxon>
        <taxon>Metazoa</taxon>
        <taxon>Chordata</taxon>
        <taxon>Craniata</taxon>
        <taxon>Vertebrata</taxon>
        <taxon>Euteleostomi</taxon>
        <taxon>Mammalia</taxon>
        <taxon>Eutheria</taxon>
        <taxon>Laurasiatheria</taxon>
        <taxon>Artiodactyla</taxon>
        <taxon>Ruminantia</taxon>
        <taxon>Pecora</taxon>
        <taxon>Bovidae</taxon>
        <taxon>Bovinae</taxon>
        <taxon>Bos</taxon>
    </lineage>
</organism>
<keyword evidence="6 11" id="KW-0297">G-protein coupled receptor</keyword>
<comment type="subcellular location">
    <subcellularLocation>
        <location evidence="12">Cell membrane</location>
        <topology evidence="12">Multi-pass membrane protein</topology>
    </subcellularLocation>
    <subcellularLocation>
        <location evidence="2">Membrane</location>
        <topology evidence="2">Multi-pass membrane protein</topology>
    </subcellularLocation>
</comment>
<proteinExistence type="inferred from homology"/>
<reference evidence="14" key="2">
    <citation type="submission" date="2025-08" db="UniProtKB">
        <authorList>
            <consortium name="Ensembl"/>
        </authorList>
    </citation>
    <scope>IDENTIFICATION</scope>
    <source>
        <strain evidence="14">Hereford</strain>
    </source>
</reference>
<evidence type="ECO:0000256" key="4">
    <source>
        <dbReference type="ARBA" id="ARBA00022692"/>
    </source>
</evidence>
<feature type="domain" description="G-protein coupled receptors family 1 profile" evidence="13">
    <location>
        <begin position="41"/>
        <end position="287"/>
    </location>
</feature>
<evidence type="ECO:0000256" key="10">
    <source>
        <dbReference type="ARBA" id="ARBA00023224"/>
    </source>
</evidence>
<dbReference type="RefSeq" id="NP_001377408.1">
    <property type="nucleotide sequence ID" value="NM_001390479.1"/>
</dbReference>
<dbReference type="Ensembl" id="ENSBTAT00000071496.1">
    <property type="protein sequence ID" value="ENSBTAP00000066194.1"/>
    <property type="gene ID" value="ENSBTAG00000053084.1"/>
</dbReference>
<dbReference type="GO" id="GO:0050911">
    <property type="term" value="P:detection of chemical stimulus involved in sensory perception of smell"/>
    <property type="evidence" value="ECO:0000318"/>
    <property type="project" value="GO_Central"/>
</dbReference>
<reference evidence="14" key="3">
    <citation type="submission" date="2025-09" db="UniProtKB">
        <authorList>
            <consortium name="Ensembl"/>
        </authorList>
    </citation>
    <scope>IDENTIFICATION</scope>
    <source>
        <strain evidence="14">Hereford</strain>
    </source>
</reference>
<dbReference type="Pfam" id="PF13853">
    <property type="entry name" value="7tm_4"/>
    <property type="match status" value="1"/>
</dbReference>
<dbReference type="PRINTS" id="PR00237">
    <property type="entry name" value="GPCRRHODOPSN"/>
</dbReference>
<evidence type="ECO:0000256" key="1">
    <source>
        <dbReference type="ARBA" id="ARBA00003929"/>
    </source>
</evidence>
<dbReference type="OMA" id="MNTKMCI"/>
<keyword evidence="12" id="KW-0716">Sensory transduction</keyword>
<keyword evidence="9 11" id="KW-0675">Receptor</keyword>
<keyword evidence="10 11" id="KW-0807">Transducer</keyword>
<keyword evidence="12" id="KW-1003">Cell membrane</keyword>
<evidence type="ECO:0000256" key="8">
    <source>
        <dbReference type="ARBA" id="ARBA00023157"/>
    </source>
</evidence>
<evidence type="ECO:0000256" key="3">
    <source>
        <dbReference type="ARBA" id="ARBA00010663"/>
    </source>
</evidence>
<evidence type="ECO:0000313" key="15">
    <source>
        <dbReference type="Proteomes" id="UP000009136"/>
    </source>
</evidence>
<dbReference type="InParanoid" id="A0A3Q1N6N4"/>
<keyword evidence="7 12" id="KW-0472">Membrane</keyword>
<dbReference type="OrthoDB" id="6151005at2759"/>
<dbReference type="InterPro" id="IPR050427">
    <property type="entry name" value="Olfactory_Receptors"/>
</dbReference>
<feature type="transmembrane region" description="Helical" evidence="12">
    <location>
        <begin position="270"/>
        <end position="289"/>
    </location>
</feature>
<evidence type="ECO:0000313" key="16">
    <source>
        <dbReference type="VGNC" id="VGNC:101003"/>
    </source>
</evidence>
<evidence type="ECO:0000259" key="13">
    <source>
        <dbReference type="PROSITE" id="PS50262"/>
    </source>
</evidence>
<comment type="function">
    <text evidence="1">Putative odorant or sperm cell receptor.</text>
</comment>
<feature type="transmembrane region" description="Helical" evidence="12">
    <location>
        <begin position="62"/>
        <end position="82"/>
    </location>
</feature>
<sequence>MEEANQSVVSEFIFLGLCDSWDLQAFLLVAFSSLYLITILGNVFIVLLVIADLHLHSPMYFLLANLSFSDLCFSSVTTPKLIIDFLKENKTISFRGCMCQMFFGHFFGGGEMVLLVMMAYDRYVAICKPLHYSSIMNTKMCIQLVTTSWIIGFVHSISQLAIITQLPFCGPRKLDSFFCDIPLVIKLVCMDTYILEVLTNANSGVLATVCFILLLISYSYILLTVCHQSKGGASKALSTCTAHITVVMLFFGPCIFIYLCPLSITWVDKFLAVFYGIITPLLNPVIYTLRNKEIRNAIKRL</sequence>
<dbReference type="AlphaFoldDB" id="A0A3Q1N6N4"/>
<evidence type="ECO:0000313" key="14">
    <source>
        <dbReference type="Ensembl" id="ENSBTAP00000066194.1"/>
    </source>
</evidence>
<dbReference type="GO" id="GO:0004930">
    <property type="term" value="F:G protein-coupled receptor activity"/>
    <property type="evidence" value="ECO:0007669"/>
    <property type="project" value="UniProtKB-KW"/>
</dbReference>
<dbReference type="VGNC" id="VGNC:101003">
    <property type="gene designation" value="OR4K35"/>
</dbReference>
<evidence type="ECO:0000256" key="5">
    <source>
        <dbReference type="ARBA" id="ARBA00022989"/>
    </source>
</evidence>
<dbReference type="PROSITE" id="PS00237">
    <property type="entry name" value="G_PROTEIN_RECEP_F1_1"/>
    <property type="match status" value="1"/>
</dbReference>
<protein>
    <recommendedName>
        <fullName evidence="12">Olfactory receptor</fullName>
    </recommendedName>
</protein>
<evidence type="ECO:0000256" key="12">
    <source>
        <dbReference type="RuleBase" id="RU363047"/>
    </source>
</evidence>
<evidence type="ECO:0000256" key="11">
    <source>
        <dbReference type="RuleBase" id="RU000688"/>
    </source>
</evidence>
<dbReference type="CDD" id="cd15226">
    <property type="entry name" value="7tmA_OR4-like"/>
    <property type="match status" value="1"/>
</dbReference>
<evidence type="ECO:0000256" key="7">
    <source>
        <dbReference type="ARBA" id="ARBA00023136"/>
    </source>
</evidence>
<feature type="transmembrane region" description="Helical" evidence="12">
    <location>
        <begin position="141"/>
        <end position="163"/>
    </location>
</feature>
<dbReference type="VEuPathDB" id="HostDB:ENSBTAG00000053084"/>
<evidence type="ECO:0000256" key="9">
    <source>
        <dbReference type="ARBA" id="ARBA00023170"/>
    </source>
</evidence>
<dbReference type="Gene3D" id="1.20.1070.10">
    <property type="entry name" value="Rhodopsin 7-helix transmembrane proteins"/>
    <property type="match status" value="1"/>
</dbReference>
<dbReference type="InterPro" id="IPR000276">
    <property type="entry name" value="GPCR_Rhodpsn"/>
</dbReference>
<dbReference type="InterPro" id="IPR017452">
    <property type="entry name" value="GPCR_Rhodpsn_7TM"/>
</dbReference>
<gene>
    <name evidence="14 16" type="primary">OR4K35</name>
</gene>
<feature type="transmembrane region" description="Helical" evidence="12">
    <location>
        <begin position="102"/>
        <end position="120"/>
    </location>
</feature>
<dbReference type="STRING" id="9913.ENSBTAP00000066194"/>